<evidence type="ECO:0000256" key="16">
    <source>
        <dbReference type="PIRSR" id="PIRSR000167-2"/>
    </source>
</evidence>
<feature type="binding site" evidence="15">
    <location>
        <position position="170"/>
    </location>
    <ligand>
        <name>S-adenosyl-L-methionine</name>
        <dbReference type="ChEBI" id="CHEBI:59789"/>
        <label>2</label>
    </ligand>
</feature>
<evidence type="ECO:0000259" key="17">
    <source>
        <dbReference type="PROSITE" id="PS51918"/>
    </source>
</evidence>
<comment type="cofactor">
    <cofactor evidence="14 16">
        <name>[4Fe-4S] cluster</name>
        <dbReference type="ChEBI" id="CHEBI:49883"/>
    </cofactor>
    <text evidence="14 16">Binds 1 [4Fe-4S] cluster. The cluster is coordinated with 3 cysteines and an exchangeable S-adenosyl-L-methionine.</text>
</comment>
<feature type="binding site" evidence="16">
    <location>
        <position position="59"/>
    </location>
    <ligand>
        <name>[4Fe-4S] cluster</name>
        <dbReference type="ChEBI" id="CHEBI:49883"/>
        <note>4Fe-4S-S-AdoMet</note>
    </ligand>
</feature>
<evidence type="ECO:0000256" key="3">
    <source>
        <dbReference type="ARBA" id="ARBA00005493"/>
    </source>
</evidence>
<feature type="binding site" evidence="15">
    <location>
        <position position="143"/>
    </location>
    <ligand>
        <name>S-adenosyl-L-methionine</name>
        <dbReference type="ChEBI" id="CHEBI:59789"/>
        <label>1</label>
    </ligand>
</feature>
<feature type="binding site" evidence="15">
    <location>
        <position position="241"/>
    </location>
    <ligand>
        <name>S-adenosyl-L-methionine</name>
        <dbReference type="ChEBI" id="CHEBI:59789"/>
        <label>2</label>
    </ligand>
</feature>
<dbReference type="GO" id="GO:0004109">
    <property type="term" value="F:coproporphyrinogen oxidase activity"/>
    <property type="evidence" value="ECO:0007669"/>
    <property type="project" value="InterPro"/>
</dbReference>
<dbReference type="InterPro" id="IPR007197">
    <property type="entry name" value="rSAM"/>
</dbReference>
<dbReference type="PANTHER" id="PTHR13932">
    <property type="entry name" value="COPROPORPHYRINIGEN III OXIDASE"/>
    <property type="match status" value="1"/>
</dbReference>
<comment type="catalytic activity">
    <reaction evidence="13 14">
        <text>coproporphyrinogen III + 2 S-adenosyl-L-methionine = protoporphyrinogen IX + 2 5'-deoxyadenosine + 2 L-methionine + 2 CO2</text>
        <dbReference type="Rhea" id="RHEA:15425"/>
        <dbReference type="ChEBI" id="CHEBI:16526"/>
        <dbReference type="ChEBI" id="CHEBI:17319"/>
        <dbReference type="ChEBI" id="CHEBI:57307"/>
        <dbReference type="ChEBI" id="CHEBI:57309"/>
        <dbReference type="ChEBI" id="CHEBI:57844"/>
        <dbReference type="ChEBI" id="CHEBI:59789"/>
        <dbReference type="EC" id="1.3.98.3"/>
    </reaction>
</comment>
<feature type="binding site" evidence="15">
    <location>
        <begin position="111"/>
        <end position="112"/>
    </location>
    <ligand>
        <name>S-adenosyl-L-methionine</name>
        <dbReference type="ChEBI" id="CHEBI:59789"/>
        <label>2</label>
    </ligand>
</feature>
<comment type="subcellular location">
    <subcellularLocation>
        <location evidence="1 14">Cytoplasm</location>
    </subcellularLocation>
</comment>
<evidence type="ECO:0000256" key="7">
    <source>
        <dbReference type="ARBA" id="ARBA00022691"/>
    </source>
</evidence>
<dbReference type="InterPro" id="IPR004558">
    <property type="entry name" value="Coprogen_oxidase_HemN"/>
</dbReference>
<dbReference type="Gene3D" id="3.20.20.70">
    <property type="entry name" value="Aldolase class I"/>
    <property type="match status" value="1"/>
</dbReference>
<evidence type="ECO:0000313" key="19">
    <source>
        <dbReference type="Proteomes" id="UP000186364"/>
    </source>
</evidence>
<proteinExistence type="inferred from homology"/>
<feature type="binding site" evidence="16">
    <location>
        <position position="63"/>
    </location>
    <ligand>
        <name>[4Fe-4S] cluster</name>
        <dbReference type="ChEBI" id="CHEBI:49883"/>
        <note>4Fe-4S-S-AdoMet</note>
    </ligand>
</feature>
<keyword evidence="7 14" id="KW-0949">S-adenosyl-L-methionine</keyword>
<feature type="binding site" evidence="15">
    <location>
        <position position="182"/>
    </location>
    <ligand>
        <name>S-adenosyl-L-methionine</name>
        <dbReference type="ChEBI" id="CHEBI:59789"/>
        <label>2</label>
    </ligand>
</feature>
<dbReference type="InterPro" id="IPR010723">
    <property type="entry name" value="HemN_C"/>
</dbReference>
<keyword evidence="5 14" id="KW-0004">4Fe-4S</keyword>
<gene>
    <name evidence="18" type="ORF">BJF93_14405</name>
</gene>
<dbReference type="GO" id="GO:0046872">
    <property type="term" value="F:metal ion binding"/>
    <property type="evidence" value="ECO:0007669"/>
    <property type="project" value="UniProtKB-KW"/>
</dbReference>
<comment type="caution">
    <text evidence="18">The sequence shown here is derived from an EMBL/GenBank/DDBJ whole genome shotgun (WGS) entry which is preliminary data.</text>
</comment>
<evidence type="ECO:0000256" key="4">
    <source>
        <dbReference type="ARBA" id="ARBA00011245"/>
    </source>
</evidence>
<evidence type="ECO:0000256" key="13">
    <source>
        <dbReference type="ARBA" id="ARBA00048321"/>
    </source>
</evidence>
<evidence type="ECO:0000256" key="1">
    <source>
        <dbReference type="ARBA" id="ARBA00004496"/>
    </source>
</evidence>
<accession>A0A1Q9AXK9</accession>
<evidence type="ECO:0000256" key="10">
    <source>
        <dbReference type="ARBA" id="ARBA00023004"/>
    </source>
</evidence>
<keyword evidence="10 14" id="KW-0408">Iron</keyword>
<feature type="binding site" evidence="16">
    <location>
        <position position="66"/>
    </location>
    <ligand>
        <name>[4Fe-4S] cluster</name>
        <dbReference type="ChEBI" id="CHEBI:49883"/>
        <note>4Fe-4S-S-AdoMet</note>
    </ligand>
</feature>
<organism evidence="18 19">
    <name type="scientific">Xaviernesmea oryzae</name>
    <dbReference type="NCBI Taxonomy" id="464029"/>
    <lineage>
        <taxon>Bacteria</taxon>
        <taxon>Pseudomonadati</taxon>
        <taxon>Pseudomonadota</taxon>
        <taxon>Alphaproteobacteria</taxon>
        <taxon>Hyphomicrobiales</taxon>
        <taxon>Rhizobiaceae</taxon>
        <taxon>Rhizobium/Agrobacterium group</taxon>
        <taxon>Xaviernesmea</taxon>
    </lineage>
</organism>
<dbReference type="GO" id="GO:0051989">
    <property type="term" value="F:coproporphyrinogen dehydrogenase activity"/>
    <property type="evidence" value="ECO:0007669"/>
    <property type="project" value="UniProtKB-EC"/>
</dbReference>
<evidence type="ECO:0000256" key="12">
    <source>
        <dbReference type="ARBA" id="ARBA00023244"/>
    </source>
</evidence>
<evidence type="ECO:0000256" key="8">
    <source>
        <dbReference type="ARBA" id="ARBA00022723"/>
    </source>
</evidence>
<feature type="binding site" evidence="15">
    <location>
        <position position="327"/>
    </location>
    <ligand>
        <name>S-adenosyl-L-methionine</name>
        <dbReference type="ChEBI" id="CHEBI:59789"/>
        <label>1</label>
    </ligand>
</feature>
<dbReference type="NCBIfam" id="TIGR00538">
    <property type="entry name" value="hemN"/>
    <property type="match status" value="1"/>
</dbReference>
<dbReference type="EMBL" id="MKIP01000037">
    <property type="protein sequence ID" value="OLP60169.1"/>
    <property type="molecule type" value="Genomic_DNA"/>
</dbReference>
<dbReference type="SMART" id="SM00729">
    <property type="entry name" value="Elp3"/>
    <property type="match status" value="1"/>
</dbReference>
<reference evidence="18 19" key="1">
    <citation type="submission" date="2016-09" db="EMBL/GenBank/DDBJ databases">
        <title>Rhizobium sp. nov., a novel species isolated from the rice rhizosphere.</title>
        <authorList>
            <person name="Zhao J."/>
            <person name="Zhang X."/>
        </authorList>
    </citation>
    <scope>NUCLEOTIDE SEQUENCE [LARGE SCALE GENOMIC DNA]</scope>
    <source>
        <strain evidence="18 19">1.7048</strain>
    </source>
</reference>
<dbReference type="SFLD" id="SFLDS00029">
    <property type="entry name" value="Radical_SAM"/>
    <property type="match status" value="1"/>
</dbReference>
<comment type="similarity">
    <text evidence="3 14">Belongs to the anaerobic coproporphyrinogen-III oxidase family.</text>
</comment>
<comment type="subunit">
    <text evidence="4">Monomer.</text>
</comment>
<evidence type="ECO:0000256" key="6">
    <source>
        <dbReference type="ARBA" id="ARBA00022490"/>
    </source>
</evidence>
<dbReference type="PANTHER" id="PTHR13932:SF6">
    <property type="entry name" value="OXYGEN-INDEPENDENT COPROPORPHYRINOGEN III OXIDASE"/>
    <property type="match status" value="1"/>
</dbReference>
<dbReference type="Gene3D" id="1.10.10.920">
    <property type="match status" value="1"/>
</dbReference>
<keyword evidence="8 14" id="KW-0479">Metal-binding</keyword>
<dbReference type="InterPro" id="IPR006638">
    <property type="entry name" value="Elp3/MiaA/NifB-like_rSAM"/>
</dbReference>
<evidence type="ECO:0000313" key="18">
    <source>
        <dbReference type="EMBL" id="OLP60169.1"/>
    </source>
</evidence>
<dbReference type="SUPFAM" id="SSF102114">
    <property type="entry name" value="Radical SAM enzymes"/>
    <property type="match status" value="1"/>
</dbReference>
<keyword evidence="19" id="KW-1185">Reference proteome</keyword>
<dbReference type="Proteomes" id="UP000186364">
    <property type="component" value="Unassembled WGS sequence"/>
</dbReference>
<feature type="binding site" evidence="15">
    <location>
        <position position="110"/>
    </location>
    <ligand>
        <name>S-adenosyl-L-methionine</name>
        <dbReference type="ChEBI" id="CHEBI:59789"/>
        <label>1</label>
    </ligand>
</feature>
<evidence type="ECO:0000256" key="14">
    <source>
        <dbReference type="PIRNR" id="PIRNR000167"/>
    </source>
</evidence>
<name>A0A1Q9AXK9_9HYPH</name>
<dbReference type="Pfam" id="PF04055">
    <property type="entry name" value="Radical_SAM"/>
    <property type="match status" value="1"/>
</dbReference>
<evidence type="ECO:0000256" key="15">
    <source>
        <dbReference type="PIRSR" id="PIRSR000167-1"/>
    </source>
</evidence>
<feature type="domain" description="Radical SAM core" evidence="17">
    <location>
        <begin position="44"/>
        <end position="281"/>
    </location>
</feature>
<keyword evidence="11 14" id="KW-0411">Iron-sulfur</keyword>
<keyword evidence="9 14" id="KW-0560">Oxidoreductase</keyword>
<dbReference type="Pfam" id="PF06969">
    <property type="entry name" value="HemN_C"/>
    <property type="match status" value="1"/>
</dbReference>
<feature type="binding site" evidence="15">
    <location>
        <position position="207"/>
    </location>
    <ligand>
        <name>S-adenosyl-L-methionine</name>
        <dbReference type="ChEBI" id="CHEBI:59789"/>
        <label>2</label>
    </ligand>
</feature>
<dbReference type="InterPro" id="IPR013785">
    <property type="entry name" value="Aldolase_TIM"/>
</dbReference>
<dbReference type="UniPathway" id="UPA00251">
    <property type="reaction ID" value="UER00323"/>
</dbReference>
<dbReference type="GO" id="GO:0006782">
    <property type="term" value="P:protoporphyrinogen IX biosynthetic process"/>
    <property type="evidence" value="ECO:0007669"/>
    <property type="project" value="UniProtKB-UniPathway"/>
</dbReference>
<dbReference type="GO" id="GO:0051539">
    <property type="term" value="F:4 iron, 4 sulfur cluster binding"/>
    <property type="evidence" value="ECO:0007669"/>
    <property type="project" value="UniProtKB-KW"/>
</dbReference>
<dbReference type="PROSITE" id="PS51918">
    <property type="entry name" value="RADICAL_SAM"/>
    <property type="match status" value="1"/>
</dbReference>
<dbReference type="EC" id="1.3.98.3" evidence="14"/>
<evidence type="ECO:0000256" key="5">
    <source>
        <dbReference type="ARBA" id="ARBA00022485"/>
    </source>
</evidence>
<evidence type="ECO:0000256" key="9">
    <source>
        <dbReference type="ARBA" id="ARBA00023002"/>
    </source>
</evidence>
<dbReference type="InterPro" id="IPR034505">
    <property type="entry name" value="Coproporphyrinogen-III_oxidase"/>
</dbReference>
<feature type="binding site" evidence="15">
    <location>
        <begin position="65"/>
        <end position="67"/>
    </location>
    <ligand>
        <name>S-adenosyl-L-methionine</name>
        <dbReference type="ChEBI" id="CHEBI:59789"/>
        <label>2</label>
    </ligand>
</feature>
<dbReference type="InterPro" id="IPR058240">
    <property type="entry name" value="rSAM_sf"/>
</dbReference>
<protein>
    <recommendedName>
        <fullName evidence="14">Coproporphyrinogen-III oxidase</fullName>
        <ecNumber evidence="14">1.3.98.3</ecNumber>
    </recommendedName>
</protein>
<evidence type="ECO:0000256" key="11">
    <source>
        <dbReference type="ARBA" id="ARBA00023014"/>
    </source>
</evidence>
<feature type="binding site" evidence="15">
    <location>
        <position position="53"/>
    </location>
    <ligand>
        <name>S-adenosyl-L-methionine</name>
        <dbReference type="ChEBI" id="CHEBI:59789"/>
        <label>1</label>
    </ligand>
</feature>
<evidence type="ECO:0000256" key="2">
    <source>
        <dbReference type="ARBA" id="ARBA00004785"/>
    </source>
</evidence>
<keyword evidence="6 14" id="KW-0963">Cytoplasm</keyword>
<sequence length="447" mass="48677">MTLTADRLKHYAALPVPRYTSYPTAAEFSAAVGAGEQERWLRRLDGAEPVSLYLHVPYCRDLCHYCGCHAKAYRRDSVIDTYRMALEAEIGTVAAAARRRLKVSRIHWGGGTPSSLGAEGLASVVAVLERYFEVLPEAEHAIELDPRLVDASLAGALADLGINRVSLGVQDTDSLVQAAIGRIQPVEQVEAAFSGLRAAGIQAINVDLIYGLPLQTIKSLARSCATVTRLRPQRIACYGYAHMPHRRANQKRISAVSLPSPDERIDQAATVADCLASAGYKTVGIDHYALPGDPLLKAQEDGRLHRNFQGYTDDDCPALIGFGASAISHLADGFVQNEPDTTRYVHLAQEGLLPAIRGCRIGQAERLRGRIIEALMCNFTVDLDRHAPGEPFADELALLRPMISDGLVTLDGRCLRMTAQGRPLVRVVAALFDSFRQQTRGQFSLAV</sequence>
<dbReference type="CDD" id="cd01335">
    <property type="entry name" value="Radical_SAM"/>
    <property type="match status" value="1"/>
</dbReference>
<dbReference type="SFLD" id="SFLDG01065">
    <property type="entry name" value="anaerobic_coproporphyrinogen-I"/>
    <property type="match status" value="1"/>
</dbReference>
<comment type="pathway">
    <text evidence="2 14">Porphyrin-containing compound metabolism; protoporphyrin-IX biosynthesis; protoporphyrinogen-IX from coproporphyrinogen-III (AdoMet route): step 1/1.</text>
</comment>
<dbReference type="GO" id="GO:0005737">
    <property type="term" value="C:cytoplasm"/>
    <property type="evidence" value="ECO:0007669"/>
    <property type="project" value="UniProtKB-SubCell"/>
</dbReference>
<dbReference type="PIRSF" id="PIRSF000167">
    <property type="entry name" value="HemN"/>
    <property type="match status" value="1"/>
</dbReference>
<keyword evidence="12 14" id="KW-0627">Porphyrin biosynthesis</keyword>
<dbReference type="AlphaFoldDB" id="A0A1Q9AXK9"/>